<dbReference type="RefSeq" id="WP_163487939.1">
    <property type="nucleotide sequence ID" value="NZ_CP048739.1"/>
</dbReference>
<dbReference type="Pfam" id="PF00326">
    <property type="entry name" value="Peptidase_S9"/>
    <property type="match status" value="1"/>
</dbReference>
<evidence type="ECO:0000256" key="2">
    <source>
        <dbReference type="ARBA" id="ARBA00022670"/>
    </source>
</evidence>
<evidence type="ECO:0000256" key="5">
    <source>
        <dbReference type="SAM" id="MobiDB-lite"/>
    </source>
</evidence>
<dbReference type="AlphaFoldDB" id="A0A6C0UQU6"/>
<name>A0A6C0UQU6_9EURY</name>
<dbReference type="SUPFAM" id="SSF53474">
    <property type="entry name" value="alpha/beta-Hydrolases"/>
    <property type="match status" value="1"/>
</dbReference>
<gene>
    <name evidence="7" type="ORF">G3I44_19590</name>
</gene>
<evidence type="ECO:0000259" key="6">
    <source>
        <dbReference type="Pfam" id="PF00326"/>
    </source>
</evidence>
<reference evidence="7 8" key="1">
    <citation type="submission" date="2020-02" db="EMBL/GenBank/DDBJ databases">
        <title>Whole genome sequence of Halogeometricum borinquense strain wsp4.</title>
        <authorList>
            <person name="Verma D.K."/>
            <person name="Gopal K."/>
            <person name="Prasad E.S."/>
        </authorList>
    </citation>
    <scope>NUCLEOTIDE SEQUENCE [LARGE SCALE GENOMIC DNA]</scope>
    <source>
        <strain evidence="8">wsp4</strain>
    </source>
</reference>
<evidence type="ECO:0000313" key="8">
    <source>
        <dbReference type="Proteomes" id="UP000465846"/>
    </source>
</evidence>
<dbReference type="SUPFAM" id="SSF69304">
    <property type="entry name" value="Tricorn protease N-terminal domain"/>
    <property type="match status" value="1"/>
</dbReference>
<feature type="domain" description="Peptidase S9 prolyl oligopeptidase catalytic" evidence="6">
    <location>
        <begin position="464"/>
        <end position="668"/>
    </location>
</feature>
<dbReference type="Gene3D" id="2.120.10.30">
    <property type="entry name" value="TolB, C-terminal domain"/>
    <property type="match status" value="2"/>
</dbReference>
<dbReference type="GO" id="GO:0004252">
    <property type="term" value="F:serine-type endopeptidase activity"/>
    <property type="evidence" value="ECO:0007669"/>
    <property type="project" value="TreeGrafter"/>
</dbReference>
<keyword evidence="2" id="KW-0645">Protease</keyword>
<dbReference type="EMBL" id="CP048739">
    <property type="protein sequence ID" value="QIB76269.1"/>
    <property type="molecule type" value="Genomic_DNA"/>
</dbReference>
<dbReference type="PANTHER" id="PTHR42776:SF4">
    <property type="entry name" value="ACYLAMINO-ACID-RELEASING ENZYME"/>
    <property type="match status" value="1"/>
</dbReference>
<dbReference type="InterPro" id="IPR011659">
    <property type="entry name" value="WD40"/>
</dbReference>
<dbReference type="GeneID" id="44081653"/>
<feature type="compositionally biased region" description="Acidic residues" evidence="5">
    <location>
        <begin position="690"/>
        <end position="728"/>
    </location>
</feature>
<proteinExistence type="inferred from homology"/>
<dbReference type="Proteomes" id="UP000465846">
    <property type="component" value="Chromosome"/>
</dbReference>
<dbReference type="FunFam" id="3.40.50.1820:FF:000028">
    <property type="entry name" value="S9 family peptidase"/>
    <property type="match status" value="1"/>
</dbReference>
<accession>A0A6C0UQU6</accession>
<dbReference type="GO" id="GO:0006508">
    <property type="term" value="P:proteolysis"/>
    <property type="evidence" value="ECO:0007669"/>
    <property type="project" value="UniProtKB-KW"/>
</dbReference>
<keyword evidence="4" id="KW-0720">Serine protease</keyword>
<protein>
    <submittedName>
        <fullName evidence="7">S9 family peptidase</fullName>
    </submittedName>
</protein>
<dbReference type="InterPro" id="IPR011042">
    <property type="entry name" value="6-blade_b-propeller_TolB-like"/>
</dbReference>
<dbReference type="InterPro" id="IPR029058">
    <property type="entry name" value="AB_hydrolase_fold"/>
</dbReference>
<dbReference type="Gene3D" id="3.40.50.1820">
    <property type="entry name" value="alpha/beta hydrolase"/>
    <property type="match status" value="1"/>
</dbReference>
<dbReference type="PANTHER" id="PTHR42776">
    <property type="entry name" value="SERINE PEPTIDASE S9 FAMILY MEMBER"/>
    <property type="match status" value="1"/>
</dbReference>
<evidence type="ECO:0000256" key="4">
    <source>
        <dbReference type="ARBA" id="ARBA00022825"/>
    </source>
</evidence>
<feature type="region of interest" description="Disordered" evidence="5">
    <location>
        <begin position="675"/>
        <end position="728"/>
    </location>
</feature>
<feature type="region of interest" description="Disordered" evidence="5">
    <location>
        <begin position="330"/>
        <end position="366"/>
    </location>
</feature>
<sequence length="728" mass="80970">MSQISATDYHDIVQVEDPQVSPDGTRVAFVRKEPKDDESYEQTIYVVPTAGNSDPRRLTITEGVDSQPRWSPSGDRLAFVSTRGADDDRPQLWVLPMNGGEAEQVTDVPGGVSGIEWSPDGTRIAFQQATTETEREDGIDLGIGDEEYEREASDPRVIDRLIYRQQTQYRDGTVAHVYLAHVDRDDDRIERVTDGEFDHVAPAWRDDDTLYFGVKFPQDEVEPDDSPVIDIQSVDLPSGDLTDVTQTTCWGLVMDVASDGRVAYVRTPEERMSMRSSDIEVYDPETERAVVPTETLDRTVDLAAGLSWGPDEEDVYFLTPDGGHYVTRRVSADVEERSSADRETQSDDAEPELLISDGHTTGFSIGGRSDSPVLAVAKSEWNHPGDVFVFESDEERRLTEVNADYLTEVDVQEPEEIWFESDGVEVQGWVLTPPGCSEDETYPLAVEIHGGPHAMWSTSGTMWHEYQLLAARGYVVFWSNPRGSTGYGEEFATAIESDWGDVTMTDVMNGVERVCDRDYVDAENAFVTGGSFGGYMTGWIVGHTDFFAGAVGQRGVYDLSSFYGSTDAFKLIEGDFDTTPWDDPEFLWEKSPVAYADNVTTPTLVMHADNDFRVPVNNGEMFYLFMKKNGVETRFVRYPREGHELSRSGEPGHVVDRLERTVRWFDGYSDYHDVPKALERGDDGLSASESDSESDDEADASDGDETDASDDAETDNTGDGDTSADADE</sequence>
<dbReference type="Pfam" id="PF07676">
    <property type="entry name" value="PD40"/>
    <property type="match status" value="2"/>
</dbReference>
<feature type="compositionally biased region" description="Basic and acidic residues" evidence="5">
    <location>
        <begin position="330"/>
        <end position="345"/>
    </location>
</feature>
<dbReference type="InterPro" id="IPR001375">
    <property type="entry name" value="Peptidase_S9_cat"/>
</dbReference>
<organism evidence="7 8">
    <name type="scientific">Halogeometricum borinquense</name>
    <dbReference type="NCBI Taxonomy" id="60847"/>
    <lineage>
        <taxon>Archaea</taxon>
        <taxon>Methanobacteriati</taxon>
        <taxon>Methanobacteriota</taxon>
        <taxon>Stenosarchaea group</taxon>
        <taxon>Halobacteria</taxon>
        <taxon>Halobacteriales</taxon>
        <taxon>Haloferacaceae</taxon>
        <taxon>Halogeometricum</taxon>
    </lineage>
</organism>
<evidence type="ECO:0000256" key="3">
    <source>
        <dbReference type="ARBA" id="ARBA00022801"/>
    </source>
</evidence>
<evidence type="ECO:0000313" key="7">
    <source>
        <dbReference type="EMBL" id="QIB76269.1"/>
    </source>
</evidence>
<comment type="similarity">
    <text evidence="1">Belongs to the peptidase S9C family.</text>
</comment>
<keyword evidence="3" id="KW-0378">Hydrolase</keyword>
<evidence type="ECO:0000256" key="1">
    <source>
        <dbReference type="ARBA" id="ARBA00010040"/>
    </source>
</evidence>